<keyword evidence="1" id="KW-1133">Transmembrane helix</keyword>
<gene>
    <name evidence="2" type="ORF">BK772_16335</name>
</gene>
<comment type="caution">
    <text evidence="2">The sequence shown here is derived from an EMBL/GenBank/DDBJ whole genome shotgun (WGS) entry which is preliminary data.</text>
</comment>
<evidence type="ECO:0000256" key="1">
    <source>
        <dbReference type="SAM" id="Phobius"/>
    </source>
</evidence>
<dbReference type="AlphaFoldDB" id="A0A243GH54"/>
<keyword evidence="1" id="KW-0812">Transmembrane</keyword>
<protein>
    <submittedName>
        <fullName evidence="2">Uncharacterized protein</fullName>
    </submittedName>
</protein>
<sequence length="62" mass="7684">MWYLLLHHIQRKFEHMLDMQHVGMFTFNLSFIYISSYYNKTVIHFYLNLIEKQDDGEEKVNI</sequence>
<accession>A0A243GH54</accession>
<evidence type="ECO:0000313" key="2">
    <source>
        <dbReference type="EMBL" id="OUA07051.1"/>
    </source>
</evidence>
<dbReference type="Proteomes" id="UP000195030">
    <property type="component" value="Unassembled WGS sequence"/>
</dbReference>
<keyword evidence="1" id="KW-0472">Membrane</keyword>
<evidence type="ECO:0000313" key="3">
    <source>
        <dbReference type="Proteomes" id="UP000195030"/>
    </source>
</evidence>
<proteinExistence type="predicted"/>
<reference evidence="2 3" key="1">
    <citation type="submission" date="2016-10" db="EMBL/GenBank/DDBJ databases">
        <title>Comparative genomics of Bacillus thuringiensis reveals a path to pathogens against multiple invertebrate hosts.</title>
        <authorList>
            <person name="Zheng J."/>
            <person name="Gao Q."/>
            <person name="Liu H."/>
            <person name="Peng D."/>
            <person name="Ruan L."/>
            <person name="Sun M."/>
        </authorList>
    </citation>
    <scope>NUCLEOTIDE SEQUENCE [LARGE SCALE GENOMIC DNA]</scope>
    <source>
        <strain evidence="2">CTC</strain>
    </source>
</reference>
<organism evidence="2 3">
    <name type="scientific">Bacillus thuringiensis subsp. finitimus</name>
    <dbReference type="NCBI Taxonomy" id="29337"/>
    <lineage>
        <taxon>Bacteria</taxon>
        <taxon>Bacillati</taxon>
        <taxon>Bacillota</taxon>
        <taxon>Bacilli</taxon>
        <taxon>Bacillales</taxon>
        <taxon>Bacillaceae</taxon>
        <taxon>Bacillus</taxon>
        <taxon>Bacillus cereus group</taxon>
    </lineage>
</organism>
<name>A0A243GH54_BACTF</name>
<feature type="transmembrane region" description="Helical" evidence="1">
    <location>
        <begin position="21"/>
        <end position="38"/>
    </location>
</feature>
<dbReference type="EMBL" id="NFEL01000047">
    <property type="protein sequence ID" value="OUA07051.1"/>
    <property type="molecule type" value="Genomic_DNA"/>
</dbReference>